<feature type="compositionally biased region" description="Acidic residues" evidence="1">
    <location>
        <begin position="61"/>
        <end position="75"/>
    </location>
</feature>
<proteinExistence type="predicted"/>
<evidence type="ECO:0000313" key="2">
    <source>
        <dbReference type="EMBL" id="CAD7595493.1"/>
    </source>
</evidence>
<feature type="compositionally biased region" description="Basic and acidic residues" evidence="1">
    <location>
        <begin position="113"/>
        <end position="123"/>
    </location>
</feature>
<evidence type="ECO:0000256" key="1">
    <source>
        <dbReference type="SAM" id="MobiDB-lite"/>
    </source>
</evidence>
<organism evidence="2">
    <name type="scientific">Timema genevievae</name>
    <name type="common">Walking stick</name>
    <dbReference type="NCBI Taxonomy" id="629358"/>
    <lineage>
        <taxon>Eukaryota</taxon>
        <taxon>Metazoa</taxon>
        <taxon>Ecdysozoa</taxon>
        <taxon>Arthropoda</taxon>
        <taxon>Hexapoda</taxon>
        <taxon>Insecta</taxon>
        <taxon>Pterygota</taxon>
        <taxon>Neoptera</taxon>
        <taxon>Polyneoptera</taxon>
        <taxon>Phasmatodea</taxon>
        <taxon>Timematodea</taxon>
        <taxon>Timematoidea</taxon>
        <taxon>Timematidae</taxon>
        <taxon>Timema</taxon>
    </lineage>
</organism>
<reference evidence="2" key="1">
    <citation type="submission" date="2020-11" db="EMBL/GenBank/DDBJ databases">
        <authorList>
            <person name="Tran Van P."/>
        </authorList>
    </citation>
    <scope>NUCLEOTIDE SEQUENCE</scope>
</reference>
<feature type="region of interest" description="Disordered" evidence="1">
    <location>
        <begin position="799"/>
        <end position="833"/>
    </location>
</feature>
<feature type="compositionally biased region" description="Low complexity" evidence="1">
    <location>
        <begin position="36"/>
        <end position="51"/>
    </location>
</feature>
<feature type="region of interest" description="Disordered" evidence="1">
    <location>
        <begin position="100"/>
        <end position="134"/>
    </location>
</feature>
<feature type="region of interest" description="Disordered" evidence="1">
    <location>
        <begin position="668"/>
        <end position="691"/>
    </location>
</feature>
<dbReference type="EMBL" id="OE841373">
    <property type="protein sequence ID" value="CAD7595493.1"/>
    <property type="molecule type" value="Genomic_DNA"/>
</dbReference>
<name>A0A7R9K044_TIMGE</name>
<feature type="region of interest" description="Disordered" evidence="1">
    <location>
        <begin position="189"/>
        <end position="212"/>
    </location>
</feature>
<sequence length="958" mass="104275">MFSPFPPSNTELPQSFLEAPKKNPKRHPIHKKKGRGSSARSSQDAGSSSDDIPNDVQQVLEEIDMEEEEQPDENTLEALGDIWLKAGELDDEEKKLLENYLYSKRKDKKRKSKKEDKEDKELWSPRSKRVKTEETRVTVSIKEEIEAVRSPSLGGDLGAMVTPAAAMRSLRKGCKKKSVKNLREYRREKKTKSITKKQVQPCDIPQSQGESNLDPEEHIVMKSPSSVMRSNNLHFKMNPSGSKYMEEYLKFMGVPNLSKPNTSKTAPAPPQRLGMPKLVTSPMKVAAIKINTKEGRIVSTYGTNIVLTEEMAPSNMTSAFGTSLPLKLTSKETIQTNYKPDYSKVKINRTNANNNFEKSQDIQNYSTSKPKSVSSTAQPTGSNSTQESDEILSAVGCLLELRKQSDSKKPTLSVEDNASVKRIHISPIVTETMKTVTQPVKMSTIPSGITKYDVNKSAISPAMIKSELKKTATSSLGVKFEAKNTAVSHLAVKSLAKNTAVSLLAVKSDVKNTIASPLAVRSEEKNTASSHISVKCEEKNIAISHLAVKTEENNTISHQDVKSEENKTIWPLEVKSEENNTTSPLAVKSEDSKTISPLEVKSDDSKTISPLEVKSDDSKTISPLEVKSEDSKTISLLAVKSEDNKTILPLAVKSEEKITFGSPISVKSEEENTVGSPISVKSEEENTASSPILVKSEEQIPFSLEAITSQVKAFSPEVVKYEVKKNNTSPEAVNSEIFPAPLKYEGKKTVNLPSKGKSEVKTSLNSPALESCVSSLVFKEDSAPPPQTEEVLTLYGEGNRSARIPSSDLGSSPSSVSADSDDAPSQRSPPLLENMATNDLSKGFKCPNMLQVSHPLTSQVLSPSAQAYCGSKYENYKGTDAKVLDKTESHARQTDGDSGSSSPKVITSLFTNAASIHIGAAGEKAAEQNLSAGPSRESGEAAVFNDLTRKGAGNIFTV</sequence>
<protein>
    <submittedName>
        <fullName evidence="2">Uncharacterized protein</fullName>
    </submittedName>
</protein>
<feature type="region of interest" description="Disordered" evidence="1">
    <location>
        <begin position="1"/>
        <end position="78"/>
    </location>
</feature>
<gene>
    <name evidence="2" type="ORF">TGEB3V08_LOCUS6051</name>
</gene>
<feature type="compositionally biased region" description="Polar residues" evidence="1">
    <location>
        <begin position="351"/>
        <end position="386"/>
    </location>
</feature>
<feature type="compositionally biased region" description="Basic residues" evidence="1">
    <location>
        <begin position="22"/>
        <end position="35"/>
    </location>
</feature>
<dbReference type="AlphaFoldDB" id="A0A7R9K044"/>
<accession>A0A7R9K044</accession>
<feature type="region of interest" description="Disordered" evidence="1">
    <location>
        <begin position="351"/>
        <end position="389"/>
    </location>
</feature>
<feature type="compositionally biased region" description="Basic residues" evidence="1">
    <location>
        <begin position="103"/>
        <end position="112"/>
    </location>
</feature>
<feature type="compositionally biased region" description="Low complexity" evidence="1">
    <location>
        <begin position="805"/>
        <end position="818"/>
    </location>
</feature>
<feature type="region of interest" description="Disordered" evidence="1">
    <location>
        <begin position="574"/>
        <end position="610"/>
    </location>
</feature>